<keyword evidence="2" id="KW-1185">Reference proteome</keyword>
<gene>
    <name evidence="1" type="ORF">TNCT_452011</name>
</gene>
<protein>
    <submittedName>
        <fullName evidence="1">Uncharacterized protein</fullName>
    </submittedName>
</protein>
<evidence type="ECO:0000313" key="1">
    <source>
        <dbReference type="EMBL" id="GFR31026.1"/>
    </source>
</evidence>
<dbReference type="AlphaFoldDB" id="A0A8X6K4Q7"/>
<accession>A0A8X6K4Q7</accession>
<comment type="caution">
    <text evidence="1">The sequence shown here is derived from an EMBL/GenBank/DDBJ whole genome shotgun (WGS) entry which is preliminary data.</text>
</comment>
<proteinExistence type="predicted"/>
<name>A0A8X6K4Q7_TRICU</name>
<reference evidence="1" key="1">
    <citation type="submission" date="2020-07" db="EMBL/GenBank/DDBJ databases">
        <title>Multicomponent nature underlies the extraordinary mechanical properties of spider dragline silk.</title>
        <authorList>
            <person name="Kono N."/>
            <person name="Nakamura H."/>
            <person name="Mori M."/>
            <person name="Yoshida Y."/>
            <person name="Ohtoshi R."/>
            <person name="Malay A.D."/>
            <person name="Moran D.A.P."/>
            <person name="Tomita M."/>
            <person name="Numata K."/>
            <person name="Arakawa K."/>
        </authorList>
    </citation>
    <scope>NUCLEOTIDE SEQUENCE</scope>
</reference>
<dbReference type="EMBL" id="BMAO01039379">
    <property type="protein sequence ID" value="GFR31026.1"/>
    <property type="molecule type" value="Genomic_DNA"/>
</dbReference>
<dbReference type="OrthoDB" id="7696912at2759"/>
<sequence length="93" mass="10709">MNSWQIEKFFTICNPCVENFKGVFAADELPELQGFEEASIVVNTNTRDECDQYGHWLALYYQGGRIFIRRSSFLPDAALGYFVCCGPLRFCHI</sequence>
<organism evidence="1 2">
    <name type="scientific">Trichonephila clavata</name>
    <name type="common">Joro spider</name>
    <name type="synonym">Nephila clavata</name>
    <dbReference type="NCBI Taxonomy" id="2740835"/>
    <lineage>
        <taxon>Eukaryota</taxon>
        <taxon>Metazoa</taxon>
        <taxon>Ecdysozoa</taxon>
        <taxon>Arthropoda</taxon>
        <taxon>Chelicerata</taxon>
        <taxon>Arachnida</taxon>
        <taxon>Araneae</taxon>
        <taxon>Araneomorphae</taxon>
        <taxon>Entelegynae</taxon>
        <taxon>Araneoidea</taxon>
        <taxon>Nephilidae</taxon>
        <taxon>Trichonephila</taxon>
    </lineage>
</organism>
<dbReference type="Proteomes" id="UP000887116">
    <property type="component" value="Unassembled WGS sequence"/>
</dbReference>
<evidence type="ECO:0000313" key="2">
    <source>
        <dbReference type="Proteomes" id="UP000887116"/>
    </source>
</evidence>